<keyword evidence="4" id="KW-0808">Transferase</keyword>
<evidence type="ECO:0000313" key="9">
    <source>
        <dbReference type="EMBL" id="KAL0922467.1"/>
    </source>
</evidence>
<dbReference type="Gene3D" id="1.25.10.10">
    <property type="entry name" value="Leucine-rich Repeat Variant"/>
    <property type="match status" value="1"/>
</dbReference>
<feature type="region of interest" description="Disordered" evidence="7">
    <location>
        <begin position="1"/>
        <end position="91"/>
    </location>
</feature>
<dbReference type="InterPro" id="IPR016024">
    <property type="entry name" value="ARM-type_fold"/>
</dbReference>
<evidence type="ECO:0000256" key="6">
    <source>
        <dbReference type="PROSITE-ProRule" id="PRU00104"/>
    </source>
</evidence>
<feature type="region of interest" description="Disordered" evidence="7">
    <location>
        <begin position="873"/>
        <end position="903"/>
    </location>
</feature>
<dbReference type="Gene3D" id="3.30.2410.10">
    <property type="entry name" value="Hect, E3 ligase catalytic domain"/>
    <property type="match status" value="1"/>
</dbReference>
<evidence type="ECO:0000256" key="7">
    <source>
        <dbReference type="SAM" id="MobiDB-lite"/>
    </source>
</evidence>
<evidence type="ECO:0000256" key="1">
    <source>
        <dbReference type="ARBA" id="ARBA00000885"/>
    </source>
</evidence>
<feature type="compositionally biased region" description="Low complexity" evidence="7">
    <location>
        <begin position="28"/>
        <end position="44"/>
    </location>
</feature>
<dbReference type="SUPFAM" id="SSF56204">
    <property type="entry name" value="Hect, E3 ligase catalytic domain"/>
    <property type="match status" value="1"/>
</dbReference>
<feature type="domain" description="HECT" evidence="8">
    <location>
        <begin position="1161"/>
        <end position="1543"/>
    </location>
</feature>
<evidence type="ECO:0000256" key="2">
    <source>
        <dbReference type="ARBA" id="ARBA00006331"/>
    </source>
</evidence>
<dbReference type="PROSITE" id="PS50237">
    <property type="entry name" value="HECT"/>
    <property type="match status" value="1"/>
</dbReference>
<keyword evidence="10" id="KW-1185">Reference proteome</keyword>
<dbReference type="EC" id="2.3.2.26" evidence="3"/>
<comment type="similarity">
    <text evidence="2">Belongs to the UPL family. K-HECT subfamily.</text>
</comment>
<dbReference type="InterPro" id="IPR035983">
    <property type="entry name" value="Hect_E3_ubiquitin_ligase"/>
</dbReference>
<feature type="compositionally biased region" description="Basic and acidic residues" evidence="7">
    <location>
        <begin position="1"/>
        <end position="20"/>
    </location>
</feature>
<dbReference type="EMBL" id="JANQDX010000006">
    <property type="protein sequence ID" value="KAL0922467.1"/>
    <property type="molecule type" value="Genomic_DNA"/>
</dbReference>
<dbReference type="SUPFAM" id="SSF48371">
    <property type="entry name" value="ARM repeat"/>
    <property type="match status" value="1"/>
</dbReference>
<proteinExistence type="inferred from homology"/>
<dbReference type="Pfam" id="PF25579">
    <property type="entry name" value="TPR_TRIP12_N"/>
    <property type="match status" value="1"/>
</dbReference>
<feature type="compositionally biased region" description="Polar residues" evidence="7">
    <location>
        <begin position="893"/>
        <end position="902"/>
    </location>
</feature>
<comment type="catalytic activity">
    <reaction evidence="1">
        <text>S-ubiquitinyl-[E2 ubiquitin-conjugating enzyme]-L-cysteine + [acceptor protein]-L-lysine = [E2 ubiquitin-conjugating enzyme]-L-cysteine + N(6)-ubiquitinyl-[acceptor protein]-L-lysine.</text>
        <dbReference type="EC" id="2.3.2.26"/>
    </reaction>
</comment>
<dbReference type="GO" id="GO:0061630">
    <property type="term" value="F:ubiquitin protein ligase activity"/>
    <property type="evidence" value="ECO:0007669"/>
    <property type="project" value="UniProtKB-EC"/>
</dbReference>
<keyword evidence="5 6" id="KW-0833">Ubl conjugation pathway</keyword>
<dbReference type="Proteomes" id="UP001552299">
    <property type="component" value="Unassembled WGS sequence"/>
</dbReference>
<dbReference type="InterPro" id="IPR000569">
    <property type="entry name" value="HECT_dom"/>
</dbReference>
<dbReference type="PANTHER" id="PTHR45670:SF10">
    <property type="entry name" value="E3 UBIQUITIN-PROTEIN LIGASE UPL4"/>
    <property type="match status" value="1"/>
</dbReference>
<comment type="caution">
    <text evidence="9">The sequence shown here is derived from an EMBL/GenBank/DDBJ whole genome shotgun (WGS) entry which is preliminary data.</text>
</comment>
<evidence type="ECO:0000313" key="10">
    <source>
        <dbReference type="Proteomes" id="UP001552299"/>
    </source>
</evidence>
<protein>
    <recommendedName>
        <fullName evidence="3">HECT-type E3 ubiquitin transferase</fullName>
        <ecNumber evidence="3">2.3.2.26</ecNumber>
    </recommendedName>
</protein>
<dbReference type="Gene3D" id="3.90.1750.10">
    <property type="entry name" value="Hect, E3 ligase catalytic domains"/>
    <property type="match status" value="1"/>
</dbReference>
<dbReference type="Pfam" id="PF00632">
    <property type="entry name" value="HECT"/>
    <property type="match status" value="1"/>
</dbReference>
<name>A0ABD0VIL6_DENTH</name>
<sequence>MDRGRKRPEVADQLPADKRACSSSEFRPTTADAVAAVSSSSTSSVPPPSSSEHHDCDMESSSSGRGGGDSAYGSCESDDDPHHHQPRAGCGASRGKFQRIISVLESEDAGPSAQLASLTELCEALSFCMEDSLGYFPMDNALPLLVRLAGSEGNPDVMLLAIRAITYLCDVMPRAADAIVRYGALPVLCGRLLSIEYLDVAEQSLQALEKISRKQPVPCLQAGTIMAVLGFMDFFSTSVQRVALSTVANVCKKLPLDCSSLVLEAVPTLCNLLQYEDCKLVETAVTCLMRITSCFSSSTEILDVLCKHGVISKSLHLITVDGRTTLSQSAFVGLIGLLANLANASLVAVRTLFELGVSSSLKRILIASGISHGTSYSYPDGVYSNQVHEVLKLLNHMMPSAARDDENVQLVMAKEMILEEKPMFLHQFSADILPVLIEVVKSGANLCVCYGCLSVMINIIYFSTVDMLQDLVKNSNISSFLAGLMARKDRHVLVSALKIVELLMQKFSCVCSSSFIKEGVVYAIEVLLEHENRLESVGLRLDQQDNQIALRDVPRCLCYVFDPPNTSTSERKSCRLGKDAVFSLAKHIKATYFTGESVNCEIGVSEVLKKIKIMCATLNETVDQSSSNDGCAKAEELSQLLGQVMAEINLGEAISSFEFVESGIVRSLVHYLSNGRYLNKSYSDCMSTSHWLAILKRLQIFTGISLSKACQNWEDMLLTLLVRKLLDALTSFDNFPVIVSQFFKSRSSYSDIPSRHSTLHPCLRVRFVREDGELNLSDYSDVVSIEVSSSFVAIEGFLWPKVGASMSGQLQEQKGKDVTTTSTAVSSVRCPEVNVLQEPWPNTQHIPSTNFAQVLINQEQQASLEDTSMKLREMMTESSSDPHSSSEGHAKGSESSFPSNKDATPKLIFSMEGREVDRSLTLYQAILQFQINAEPDLVVGPKFWNEVYKVSYRKASQNTTHWQEACCDSQSLIFQEKAGYPWHKLSFISSIFLAELPCKLDKSNPSYELLFMMKILEGLNRFSSYLLSYERCTSLAEGRTENLDDLKVVVPSIPQAEFISSKLTDKLEQQLQDPLTLATGCMPAWCGQLMMACPFLFSFEARWKYFRFTTFGCKGQLNQIQLANISGSSSVIDRRSASVWSYRKKFKVTRSDILGSAAKMMASHAQSRAVIEVEYEEEVGTGLGPTMEFFTLVSHEFQKAGMGMWRGDKTSFNVSQTSQCSDESAFVVAPFGLFPCPCAAASCASDDRQFSDVIKKFSLLGQLIAKAIRDGRILDIPFCSAFYKVILDQELGIYDIQSFDPELGRTLLEFQALSYRKRFLESASSENFEYASDLCFRSTTIEDLCLDFTLPGYSDYVLSSATNSEMLNIHNLEEYVSLVVDATIKDGISRQVQAFRSGFNEVFPLKSLQIFTEDELERVLCGEQETWTFSELLDHVKFDHGYTASSPPVINLLETIQEFECNERRAFLQFVTGAPRLPPGGLAALNPKLTIVRKLCSYEVDMDLPSVMTCANYLKLPPYSSKEITRERLLYAITEGQGSFHLS</sequence>
<gene>
    <name evidence="9" type="ORF">M5K25_006456</name>
</gene>
<dbReference type="InterPro" id="IPR011989">
    <property type="entry name" value="ARM-like"/>
</dbReference>
<dbReference type="PANTHER" id="PTHR45670">
    <property type="entry name" value="E3 UBIQUITIN-PROTEIN LIGASE TRIP12"/>
    <property type="match status" value="1"/>
</dbReference>
<accession>A0ABD0VIL6</accession>
<dbReference type="InterPro" id="IPR045322">
    <property type="entry name" value="HECTD1/TRIP12-like"/>
</dbReference>
<evidence type="ECO:0000256" key="3">
    <source>
        <dbReference type="ARBA" id="ARBA00012485"/>
    </source>
</evidence>
<reference evidence="9 10" key="1">
    <citation type="journal article" date="2024" name="Plant Biotechnol. J.">
        <title>Dendrobium thyrsiflorum genome and its molecular insights into genes involved in important horticultural traits.</title>
        <authorList>
            <person name="Chen B."/>
            <person name="Wang J.Y."/>
            <person name="Zheng P.J."/>
            <person name="Li K.L."/>
            <person name="Liang Y.M."/>
            <person name="Chen X.F."/>
            <person name="Zhang C."/>
            <person name="Zhao X."/>
            <person name="He X."/>
            <person name="Zhang G.Q."/>
            <person name="Liu Z.J."/>
            <person name="Xu Q."/>
        </authorList>
    </citation>
    <scope>NUCLEOTIDE SEQUENCE [LARGE SCALE GENOMIC DNA]</scope>
    <source>
        <strain evidence="9">GZMU011</strain>
    </source>
</reference>
<dbReference type="CDD" id="cd00078">
    <property type="entry name" value="HECTc"/>
    <property type="match status" value="1"/>
</dbReference>
<evidence type="ECO:0000259" key="8">
    <source>
        <dbReference type="PROSITE" id="PS50237"/>
    </source>
</evidence>
<dbReference type="SMART" id="SM00119">
    <property type="entry name" value="HECTc"/>
    <property type="match status" value="1"/>
</dbReference>
<feature type="active site" description="Glycyl thioester intermediate" evidence="6">
    <location>
        <position position="1510"/>
    </location>
</feature>
<evidence type="ECO:0000256" key="5">
    <source>
        <dbReference type="ARBA" id="ARBA00022786"/>
    </source>
</evidence>
<dbReference type="InterPro" id="IPR057948">
    <property type="entry name" value="TPR_TRIP12_N"/>
</dbReference>
<organism evidence="9 10">
    <name type="scientific">Dendrobium thyrsiflorum</name>
    <name type="common">Pinecone-like raceme dendrobium</name>
    <name type="synonym">Orchid</name>
    <dbReference type="NCBI Taxonomy" id="117978"/>
    <lineage>
        <taxon>Eukaryota</taxon>
        <taxon>Viridiplantae</taxon>
        <taxon>Streptophyta</taxon>
        <taxon>Embryophyta</taxon>
        <taxon>Tracheophyta</taxon>
        <taxon>Spermatophyta</taxon>
        <taxon>Magnoliopsida</taxon>
        <taxon>Liliopsida</taxon>
        <taxon>Asparagales</taxon>
        <taxon>Orchidaceae</taxon>
        <taxon>Epidendroideae</taxon>
        <taxon>Malaxideae</taxon>
        <taxon>Dendrobiinae</taxon>
        <taxon>Dendrobium</taxon>
    </lineage>
</organism>
<evidence type="ECO:0000256" key="4">
    <source>
        <dbReference type="ARBA" id="ARBA00022679"/>
    </source>
</evidence>